<evidence type="ECO:0000313" key="2">
    <source>
        <dbReference type="Proteomes" id="UP000218765"/>
    </source>
</evidence>
<dbReference type="OrthoDB" id="5784750at2"/>
<organism evidence="1 2">
    <name type="scientific">Thiohalobacter thiocyanaticus</name>
    <dbReference type="NCBI Taxonomy" id="585455"/>
    <lineage>
        <taxon>Bacteria</taxon>
        <taxon>Pseudomonadati</taxon>
        <taxon>Pseudomonadota</taxon>
        <taxon>Gammaproteobacteria</taxon>
        <taxon>Thiohalobacterales</taxon>
        <taxon>Thiohalobacteraceae</taxon>
        <taxon>Thiohalobacter</taxon>
    </lineage>
</organism>
<proteinExistence type="predicted"/>
<dbReference type="AlphaFoldDB" id="A0A1Z4VM36"/>
<keyword evidence="2" id="KW-1185">Reference proteome</keyword>
<dbReference type="RefSeq" id="WP_096363741.1">
    <property type="nucleotide sequence ID" value="NZ_AP018052.1"/>
</dbReference>
<dbReference type="Proteomes" id="UP000218765">
    <property type="component" value="Chromosome"/>
</dbReference>
<name>A0A1Z4VM36_9GAMM</name>
<sequence>MPDSELMRLAESLRREQAEYRLSAPPGETEARFEFIGRFEHTAVIWQARLQALGSGRREQFIEIGPAAGERRPLTVGLALDRIDPPAILKTVIMIRNYKRLREGRHAWRA</sequence>
<accession>A0A1Z4VM36</accession>
<protein>
    <submittedName>
        <fullName evidence="1">LPS biosynthesis protein</fullName>
    </submittedName>
</protein>
<gene>
    <name evidence="1" type="ORF">FOKN1_0140</name>
</gene>
<reference evidence="1 2" key="1">
    <citation type="submission" date="2017-05" db="EMBL/GenBank/DDBJ databases">
        <title>Thiocyanate degradation by Thiohalobacter thiocyanaticus FOKN1.</title>
        <authorList>
            <person name="Oshiki M."/>
            <person name="Fukushima T."/>
            <person name="Kawano S."/>
            <person name="Nakagawa J."/>
        </authorList>
    </citation>
    <scope>NUCLEOTIDE SEQUENCE [LARGE SCALE GENOMIC DNA]</scope>
    <source>
        <strain evidence="1 2">FOKN1</strain>
    </source>
</reference>
<dbReference type="KEGG" id="ttc:FOKN1_0140"/>
<evidence type="ECO:0000313" key="1">
    <source>
        <dbReference type="EMBL" id="BAZ92545.1"/>
    </source>
</evidence>
<dbReference type="EMBL" id="AP018052">
    <property type="protein sequence ID" value="BAZ92545.1"/>
    <property type="molecule type" value="Genomic_DNA"/>
</dbReference>